<dbReference type="EMBL" id="VIIS01002042">
    <property type="protein sequence ID" value="KAF0289259.1"/>
    <property type="molecule type" value="Genomic_DNA"/>
</dbReference>
<comment type="caution">
    <text evidence="3">The sequence shown here is derived from an EMBL/GenBank/DDBJ whole genome shotgun (WGS) entry which is preliminary data.</text>
</comment>
<gene>
    <name evidence="3" type="ORF">FJT64_001290</name>
</gene>
<sequence length="153" mass="17278">MNELLLSIAEKLNILNFLAVAEVLLDDTQQLIEEVERRPLLWDLSVPQYSNKTVKDGAWRAVGEACGCSATRTTATPTTSQRAGGRRRRATDDVDAQLVTELDEMRRGRTQFDPECVHWGNIVMSEMQALERGGDARREFRGKLARLVAELYQ</sequence>
<dbReference type="Proteomes" id="UP000440578">
    <property type="component" value="Unassembled WGS sequence"/>
</dbReference>
<dbReference type="Pfam" id="PF10545">
    <property type="entry name" value="MADF_DNA_bdg"/>
    <property type="match status" value="1"/>
</dbReference>
<feature type="domain" description="MADF" evidence="2">
    <location>
        <begin position="30"/>
        <end position="118"/>
    </location>
</feature>
<feature type="compositionally biased region" description="Low complexity" evidence="1">
    <location>
        <begin position="71"/>
        <end position="83"/>
    </location>
</feature>
<feature type="region of interest" description="Disordered" evidence="1">
    <location>
        <begin position="71"/>
        <end position="90"/>
    </location>
</feature>
<name>A0A6A4V7W8_AMPAM</name>
<evidence type="ECO:0000313" key="4">
    <source>
        <dbReference type="Proteomes" id="UP000440578"/>
    </source>
</evidence>
<protein>
    <recommendedName>
        <fullName evidence="2">MADF domain-containing protein</fullName>
    </recommendedName>
</protein>
<proteinExistence type="predicted"/>
<organism evidence="3 4">
    <name type="scientific">Amphibalanus amphitrite</name>
    <name type="common">Striped barnacle</name>
    <name type="synonym">Balanus amphitrite</name>
    <dbReference type="NCBI Taxonomy" id="1232801"/>
    <lineage>
        <taxon>Eukaryota</taxon>
        <taxon>Metazoa</taxon>
        <taxon>Ecdysozoa</taxon>
        <taxon>Arthropoda</taxon>
        <taxon>Crustacea</taxon>
        <taxon>Multicrustacea</taxon>
        <taxon>Cirripedia</taxon>
        <taxon>Thoracica</taxon>
        <taxon>Thoracicalcarea</taxon>
        <taxon>Balanomorpha</taxon>
        <taxon>Balanoidea</taxon>
        <taxon>Balanidae</taxon>
        <taxon>Amphibalaninae</taxon>
        <taxon>Amphibalanus</taxon>
    </lineage>
</organism>
<evidence type="ECO:0000256" key="1">
    <source>
        <dbReference type="SAM" id="MobiDB-lite"/>
    </source>
</evidence>
<accession>A0A6A4V7W8</accession>
<evidence type="ECO:0000259" key="2">
    <source>
        <dbReference type="PROSITE" id="PS51029"/>
    </source>
</evidence>
<dbReference type="InterPro" id="IPR006578">
    <property type="entry name" value="MADF-dom"/>
</dbReference>
<evidence type="ECO:0000313" key="3">
    <source>
        <dbReference type="EMBL" id="KAF0289259.1"/>
    </source>
</evidence>
<keyword evidence="4" id="KW-1185">Reference proteome</keyword>
<reference evidence="3 4" key="1">
    <citation type="submission" date="2019-07" db="EMBL/GenBank/DDBJ databases">
        <title>Draft genome assembly of a fouling barnacle, Amphibalanus amphitrite (Darwin, 1854): The first reference genome for Thecostraca.</title>
        <authorList>
            <person name="Kim W."/>
        </authorList>
    </citation>
    <scope>NUCLEOTIDE SEQUENCE [LARGE SCALE GENOMIC DNA]</scope>
    <source>
        <strain evidence="3">SNU_AA5</strain>
        <tissue evidence="3">Soma without cirri and trophi</tissue>
    </source>
</reference>
<dbReference type="AlphaFoldDB" id="A0A6A4V7W8"/>
<dbReference type="PROSITE" id="PS50096">
    <property type="entry name" value="IQ"/>
    <property type="match status" value="1"/>
</dbReference>
<dbReference type="OrthoDB" id="6378010at2759"/>
<dbReference type="PROSITE" id="PS51029">
    <property type="entry name" value="MADF"/>
    <property type="match status" value="1"/>
</dbReference>